<comment type="caution">
    <text evidence="2">The sequence shown here is derived from an EMBL/GenBank/DDBJ whole genome shotgun (WGS) entry which is preliminary data.</text>
</comment>
<evidence type="ECO:0000313" key="3">
    <source>
        <dbReference type="Proteomes" id="UP000295122"/>
    </source>
</evidence>
<dbReference type="SUPFAM" id="SSF53850">
    <property type="entry name" value="Periplasmic binding protein-like II"/>
    <property type="match status" value="1"/>
</dbReference>
<name>A0A4R7CD38_9HYPH</name>
<dbReference type="NCBIfam" id="TIGR02122">
    <property type="entry name" value="TRAP_TAXI"/>
    <property type="match status" value="1"/>
</dbReference>
<dbReference type="Pfam" id="PF16868">
    <property type="entry name" value="NMT1_3"/>
    <property type="match status" value="1"/>
</dbReference>
<dbReference type="OrthoDB" id="7331522at2"/>
<dbReference type="Proteomes" id="UP000295122">
    <property type="component" value="Unassembled WGS sequence"/>
</dbReference>
<protein>
    <recommendedName>
        <fullName evidence="4">TRAP transporter TAXI family solute receptor</fullName>
    </recommendedName>
</protein>
<evidence type="ECO:0000256" key="1">
    <source>
        <dbReference type="SAM" id="SignalP"/>
    </source>
</evidence>
<proteinExistence type="predicted"/>
<keyword evidence="3" id="KW-1185">Reference proteome</keyword>
<evidence type="ECO:0000313" key="2">
    <source>
        <dbReference type="EMBL" id="TDR94737.1"/>
    </source>
</evidence>
<gene>
    <name evidence="2" type="ORF">EV668_2025</name>
</gene>
<evidence type="ECO:0008006" key="4">
    <source>
        <dbReference type="Google" id="ProtNLM"/>
    </source>
</evidence>
<dbReference type="PANTHER" id="PTHR42941:SF1">
    <property type="entry name" value="SLL1037 PROTEIN"/>
    <property type="match status" value="1"/>
</dbReference>
<dbReference type="AlphaFoldDB" id="A0A4R7CD38"/>
<organism evidence="2 3">
    <name type="scientific">Enterovirga rhinocerotis</name>
    <dbReference type="NCBI Taxonomy" id="1339210"/>
    <lineage>
        <taxon>Bacteria</taxon>
        <taxon>Pseudomonadati</taxon>
        <taxon>Pseudomonadota</taxon>
        <taxon>Alphaproteobacteria</taxon>
        <taxon>Hyphomicrobiales</taxon>
        <taxon>Methylobacteriaceae</taxon>
        <taxon>Enterovirga</taxon>
    </lineage>
</organism>
<accession>A0A4R7CD38</accession>
<feature type="signal peptide" evidence="1">
    <location>
        <begin position="1"/>
        <end position="21"/>
    </location>
</feature>
<sequence>MRRRHIVAGGLAAAVSGSVTARGAAAQETLRLVLGTATPGGGFPVYGAALARAVREADPGVVLDERNTRGSAENVPLLEERRIDLGLVQGEVAYAHLSRLGSEPGGPKVAAAMYATAGLFVVRGDSSLRTIGDLRGRRIALGAAGSGLAVLARAILRGEGLNPETDIEAITLERAGEGPIMVADGRAAALFGGGVGWPGFHAVAAQPAGARFIAPGEEAISRILAAHPDMRRIEVPAGTYRGQDLPLVSIGSWSLILCRGDLPEASGHRFARALDRAQDRLAALLPQGRETRPANTVAAVPAAWIHPGIARFLREAGHLPT</sequence>
<feature type="chain" id="PRO_5020655211" description="TRAP transporter TAXI family solute receptor" evidence="1">
    <location>
        <begin position="22"/>
        <end position="321"/>
    </location>
</feature>
<reference evidence="2 3" key="1">
    <citation type="submission" date="2019-03" db="EMBL/GenBank/DDBJ databases">
        <title>Genomic Encyclopedia of Type Strains, Phase IV (KMG-IV): sequencing the most valuable type-strain genomes for metagenomic binning, comparative biology and taxonomic classification.</title>
        <authorList>
            <person name="Goeker M."/>
        </authorList>
    </citation>
    <scope>NUCLEOTIDE SEQUENCE [LARGE SCALE GENOMIC DNA]</scope>
    <source>
        <strain evidence="2 3">DSM 25903</strain>
    </source>
</reference>
<keyword evidence="1" id="KW-0732">Signal</keyword>
<dbReference type="RefSeq" id="WP_133769601.1">
    <property type="nucleotide sequence ID" value="NZ_SNZR01000011.1"/>
</dbReference>
<dbReference type="InterPro" id="IPR011852">
    <property type="entry name" value="TRAP_TAXI"/>
</dbReference>
<dbReference type="EMBL" id="SNZR01000011">
    <property type="protein sequence ID" value="TDR94737.1"/>
    <property type="molecule type" value="Genomic_DNA"/>
</dbReference>
<dbReference type="Gene3D" id="3.40.190.10">
    <property type="entry name" value="Periplasmic binding protein-like II"/>
    <property type="match status" value="2"/>
</dbReference>
<dbReference type="PANTHER" id="PTHR42941">
    <property type="entry name" value="SLL1037 PROTEIN"/>
    <property type="match status" value="1"/>
</dbReference>